<comment type="cofactor">
    <cofactor evidence="2">
        <name>Mg(2+)</name>
        <dbReference type="ChEBI" id="CHEBI:18420"/>
    </cofactor>
</comment>
<evidence type="ECO:0000256" key="3">
    <source>
        <dbReference type="ARBA" id="ARBA00005104"/>
    </source>
</evidence>
<dbReference type="InterPro" id="IPR017945">
    <property type="entry name" value="DHBP_synth_RibB-like_a/b_dom"/>
</dbReference>
<keyword evidence="5" id="KW-0686">Riboflavin biosynthesis</keyword>
<keyword evidence="7" id="KW-0460">Magnesium</keyword>
<dbReference type="GO" id="GO:0003935">
    <property type="term" value="F:GTP cyclohydrolase II activity"/>
    <property type="evidence" value="ECO:0007669"/>
    <property type="project" value="UniProtKB-EC"/>
</dbReference>
<evidence type="ECO:0000256" key="8">
    <source>
        <dbReference type="ARBA" id="ARBA00023211"/>
    </source>
</evidence>
<dbReference type="GO" id="GO:0008686">
    <property type="term" value="F:3,4-dihydroxy-2-butanone-4-phosphate synthase activity"/>
    <property type="evidence" value="ECO:0007669"/>
    <property type="project" value="UniProtKB-EC"/>
</dbReference>
<sequence>MFSTIDEITAELRAGRMIVLTDDESRENEGDLVLPARFMTPEAVTFMLKEAKGYLCLSLTEADCDRLDLTPQAAVNTSVRGTPFTVSIDGHPKHGLTTGVSAKERAKTIQLAIDPATGPADFVRPGHINPLRSRDGGVLVRIGQTEGSLDLCRLAGLYPAAAIIEIMKDDGEMARVPDLEAFCKQHTLKMCSVRQIIEHRLAGEPFIHRLEPIEGTPIDTPLGRFNCVVFRSLVDPLPHLALTVGDVGRLGADGNPVETDEPTLVRVHRRDLLGDIFDDLTTSGSADGPTSTGQLLRQSMRMIQEAGRGVIIYLRPHGVGDSLSQRLTRPFGHDTADTPSESVPHTTLEYGTGSQILRSLGIKNLRLITNSEADYPQLQAFGLTITERVPVVAEG</sequence>
<dbReference type="EC" id="3.5.4.25" evidence="11"/>
<dbReference type="AlphaFoldDB" id="A0A3B1DMW6"/>
<evidence type="ECO:0000259" key="10">
    <source>
        <dbReference type="Pfam" id="PF00925"/>
    </source>
</evidence>
<evidence type="ECO:0000256" key="4">
    <source>
        <dbReference type="ARBA" id="ARBA00005520"/>
    </source>
</evidence>
<keyword evidence="8" id="KW-0464">Manganese</keyword>
<comment type="cofactor">
    <cofactor evidence="1">
        <name>Mn(2+)</name>
        <dbReference type="ChEBI" id="CHEBI:29035"/>
    </cofactor>
</comment>
<dbReference type="EMBL" id="UOGK01000366">
    <property type="protein sequence ID" value="VAX40281.1"/>
    <property type="molecule type" value="Genomic_DNA"/>
</dbReference>
<dbReference type="GO" id="GO:0046872">
    <property type="term" value="F:metal ion binding"/>
    <property type="evidence" value="ECO:0007669"/>
    <property type="project" value="UniProtKB-KW"/>
</dbReference>
<dbReference type="EC" id="4.1.99.12" evidence="11"/>
<dbReference type="Pfam" id="PF00925">
    <property type="entry name" value="GTP_cyclohydro2"/>
    <property type="match status" value="1"/>
</dbReference>
<evidence type="ECO:0000256" key="1">
    <source>
        <dbReference type="ARBA" id="ARBA00001936"/>
    </source>
</evidence>
<keyword evidence="11" id="KW-0378">Hydrolase</keyword>
<dbReference type="UniPathway" id="UPA00275"/>
<protein>
    <submittedName>
        <fullName evidence="11">3,4-dihydroxy-2-butanone 4-phosphate synthase / GTP cyclohydrolase II</fullName>
        <ecNumber evidence="11">3.5.4.25</ecNumber>
        <ecNumber evidence="11">4.1.99.12</ecNumber>
    </submittedName>
</protein>
<dbReference type="InterPro" id="IPR036144">
    <property type="entry name" value="RibA-like_sf"/>
</dbReference>
<reference evidence="11" key="1">
    <citation type="submission" date="2018-06" db="EMBL/GenBank/DDBJ databases">
        <authorList>
            <person name="Zhirakovskaya E."/>
        </authorList>
    </citation>
    <scope>NUCLEOTIDE SEQUENCE</scope>
</reference>
<dbReference type="InterPro" id="IPR032677">
    <property type="entry name" value="GTP_cyclohydro_II"/>
</dbReference>
<evidence type="ECO:0000256" key="7">
    <source>
        <dbReference type="ARBA" id="ARBA00022842"/>
    </source>
</evidence>
<dbReference type="PIRSF" id="PIRSF001259">
    <property type="entry name" value="RibA"/>
    <property type="match status" value="1"/>
</dbReference>
<dbReference type="SUPFAM" id="SSF55821">
    <property type="entry name" value="YrdC/RibB"/>
    <property type="match status" value="1"/>
</dbReference>
<evidence type="ECO:0000256" key="5">
    <source>
        <dbReference type="ARBA" id="ARBA00022619"/>
    </source>
</evidence>
<dbReference type="PANTHER" id="PTHR21327:SF18">
    <property type="entry name" value="3,4-DIHYDROXY-2-BUTANONE 4-PHOSPHATE SYNTHASE"/>
    <property type="match status" value="1"/>
</dbReference>
<dbReference type="Gene3D" id="3.40.50.10990">
    <property type="entry name" value="GTP cyclohydrolase II"/>
    <property type="match status" value="2"/>
</dbReference>
<dbReference type="InterPro" id="IPR000422">
    <property type="entry name" value="DHBP_synthase_RibB"/>
</dbReference>
<dbReference type="GO" id="GO:0009231">
    <property type="term" value="P:riboflavin biosynthetic process"/>
    <property type="evidence" value="ECO:0007669"/>
    <property type="project" value="UniProtKB-UniPathway"/>
</dbReference>
<accession>A0A3B1DMW6</accession>
<evidence type="ECO:0000313" key="11">
    <source>
        <dbReference type="EMBL" id="VAX40281.1"/>
    </source>
</evidence>
<dbReference type="Gene3D" id="3.90.870.10">
    <property type="entry name" value="DHBP synthase"/>
    <property type="match status" value="1"/>
</dbReference>
<name>A0A3B1DMW6_9ZZZZ</name>
<dbReference type="Pfam" id="PF00926">
    <property type="entry name" value="DHBP_synthase"/>
    <property type="match status" value="1"/>
</dbReference>
<dbReference type="NCBIfam" id="TIGR00506">
    <property type="entry name" value="ribB"/>
    <property type="match status" value="1"/>
</dbReference>
<keyword evidence="6" id="KW-0479">Metal-binding</keyword>
<gene>
    <name evidence="11" type="ORF">MNBD_PLANCTO03-881</name>
</gene>
<dbReference type="GO" id="GO:0005829">
    <property type="term" value="C:cytosol"/>
    <property type="evidence" value="ECO:0007669"/>
    <property type="project" value="TreeGrafter"/>
</dbReference>
<keyword evidence="9 11" id="KW-0456">Lyase</keyword>
<comment type="pathway">
    <text evidence="3">Cofactor biosynthesis; riboflavin biosynthesis.</text>
</comment>
<feature type="domain" description="GTP cyclohydrolase II" evidence="10">
    <location>
        <begin position="216"/>
        <end position="390"/>
    </location>
</feature>
<proteinExistence type="inferred from homology"/>
<comment type="similarity">
    <text evidence="4">In the N-terminal section; belongs to the DHBP synthase family.</text>
</comment>
<evidence type="ECO:0000256" key="2">
    <source>
        <dbReference type="ARBA" id="ARBA00001946"/>
    </source>
</evidence>
<dbReference type="PANTHER" id="PTHR21327">
    <property type="entry name" value="GTP CYCLOHYDROLASE II-RELATED"/>
    <property type="match status" value="1"/>
</dbReference>
<evidence type="ECO:0000256" key="9">
    <source>
        <dbReference type="ARBA" id="ARBA00023239"/>
    </source>
</evidence>
<evidence type="ECO:0000256" key="6">
    <source>
        <dbReference type="ARBA" id="ARBA00022723"/>
    </source>
</evidence>
<dbReference type="FunFam" id="3.90.870.10:FF:000001">
    <property type="entry name" value="Riboflavin biosynthesis protein RibBA"/>
    <property type="match status" value="1"/>
</dbReference>
<dbReference type="SUPFAM" id="SSF142695">
    <property type="entry name" value="RibA-like"/>
    <property type="match status" value="1"/>
</dbReference>
<organism evidence="11">
    <name type="scientific">hydrothermal vent metagenome</name>
    <dbReference type="NCBI Taxonomy" id="652676"/>
    <lineage>
        <taxon>unclassified sequences</taxon>
        <taxon>metagenomes</taxon>
        <taxon>ecological metagenomes</taxon>
    </lineage>
</organism>